<keyword evidence="2" id="KW-0472">Membrane</keyword>
<dbReference type="AlphaFoldDB" id="A0A1F4PP90"/>
<evidence type="ECO:0000313" key="4">
    <source>
        <dbReference type="Proteomes" id="UP000179010"/>
    </source>
</evidence>
<dbReference type="Proteomes" id="UP000179010">
    <property type="component" value="Unassembled WGS sequence"/>
</dbReference>
<protein>
    <recommendedName>
        <fullName evidence="5">Cell division protein FtsL</fullName>
    </recommendedName>
</protein>
<dbReference type="Pfam" id="PF04977">
    <property type="entry name" value="DivIC"/>
    <property type="match status" value="1"/>
</dbReference>
<gene>
    <name evidence="3" type="ORF">A2994_02245</name>
</gene>
<comment type="caution">
    <text evidence="3">The sequence shown here is derived from an EMBL/GenBank/DDBJ whole genome shotgun (WGS) entry which is preliminary data.</text>
</comment>
<proteinExistence type="predicted"/>
<accession>A0A1F4PP90</accession>
<sequence length="136" mass="15572">MAKDSAEQIKRQRKLRSQILTAIFASIFVYMLVGTIEAVWQNYAINKEVAKLRAEIVQLQEEGRQVKYLIAYLGTESFKEREARRKLGYKKPGEQVLALPNSILEELTPGQANDSTDPEAKPELSNPQKWQEFIFG</sequence>
<evidence type="ECO:0000256" key="1">
    <source>
        <dbReference type="SAM" id="MobiDB-lite"/>
    </source>
</evidence>
<reference evidence="3 4" key="1">
    <citation type="journal article" date="2016" name="Nat. Commun.">
        <title>Thousands of microbial genomes shed light on interconnected biogeochemical processes in an aquifer system.</title>
        <authorList>
            <person name="Anantharaman K."/>
            <person name="Brown C.T."/>
            <person name="Hug L.A."/>
            <person name="Sharon I."/>
            <person name="Castelle C.J."/>
            <person name="Probst A.J."/>
            <person name="Thomas B.C."/>
            <person name="Singh A."/>
            <person name="Wilkins M.J."/>
            <person name="Karaoz U."/>
            <person name="Brodie E.L."/>
            <person name="Williams K.H."/>
            <person name="Hubbard S.S."/>
            <person name="Banfield J.F."/>
        </authorList>
    </citation>
    <scope>NUCLEOTIDE SEQUENCE [LARGE SCALE GENOMIC DNA]</scope>
</reference>
<organism evidence="3 4">
    <name type="scientific">candidate division Kazan bacterium RIFCSPLOWO2_01_FULL_48_13</name>
    <dbReference type="NCBI Taxonomy" id="1798539"/>
    <lineage>
        <taxon>Bacteria</taxon>
        <taxon>Bacteria division Kazan-3B-28</taxon>
    </lineage>
</organism>
<keyword evidence="2" id="KW-1133">Transmembrane helix</keyword>
<feature type="region of interest" description="Disordered" evidence="1">
    <location>
        <begin position="108"/>
        <end position="127"/>
    </location>
</feature>
<evidence type="ECO:0000256" key="2">
    <source>
        <dbReference type="SAM" id="Phobius"/>
    </source>
</evidence>
<dbReference type="STRING" id="1798539.A2994_02245"/>
<dbReference type="InterPro" id="IPR007060">
    <property type="entry name" value="FtsL/DivIC"/>
</dbReference>
<evidence type="ECO:0008006" key="5">
    <source>
        <dbReference type="Google" id="ProtNLM"/>
    </source>
</evidence>
<dbReference type="EMBL" id="METE01000004">
    <property type="protein sequence ID" value="OGB85420.1"/>
    <property type="molecule type" value="Genomic_DNA"/>
</dbReference>
<evidence type="ECO:0000313" key="3">
    <source>
        <dbReference type="EMBL" id="OGB85420.1"/>
    </source>
</evidence>
<name>A0A1F4PP90_UNCK3</name>
<keyword evidence="2" id="KW-0812">Transmembrane</keyword>
<feature type="transmembrane region" description="Helical" evidence="2">
    <location>
        <begin position="20"/>
        <end position="40"/>
    </location>
</feature>